<keyword evidence="2" id="KW-1185">Reference proteome</keyword>
<evidence type="ECO:0008006" key="3">
    <source>
        <dbReference type="Google" id="ProtNLM"/>
    </source>
</evidence>
<gene>
    <name evidence="1" type="ordered locus">Mvol_1385</name>
</gene>
<dbReference type="Gene3D" id="2.40.50.100">
    <property type="match status" value="1"/>
</dbReference>
<dbReference type="Pfam" id="PF09891">
    <property type="entry name" value="DUF2118"/>
    <property type="match status" value="1"/>
</dbReference>
<dbReference type="Proteomes" id="UP000007722">
    <property type="component" value="Chromosome"/>
</dbReference>
<dbReference type="AlphaFoldDB" id="D7DV81"/>
<dbReference type="eggNOG" id="arCOG01724">
    <property type="taxonomic scope" value="Archaea"/>
</dbReference>
<evidence type="ECO:0000313" key="1">
    <source>
        <dbReference type="EMBL" id="ADI37041.1"/>
    </source>
</evidence>
<organism evidence="1 2">
    <name type="scientific">Methanococcus voltae (strain ATCC BAA-1334 / A3)</name>
    <dbReference type="NCBI Taxonomy" id="456320"/>
    <lineage>
        <taxon>Archaea</taxon>
        <taxon>Methanobacteriati</taxon>
        <taxon>Methanobacteriota</taxon>
        <taxon>Methanomada group</taxon>
        <taxon>Methanococci</taxon>
        <taxon>Methanococcales</taxon>
        <taxon>Methanococcaceae</taxon>
        <taxon>Methanococcus</taxon>
    </lineage>
</organism>
<evidence type="ECO:0000313" key="2">
    <source>
        <dbReference type="Proteomes" id="UP000007722"/>
    </source>
</evidence>
<dbReference type="InterPro" id="IPR019217">
    <property type="entry name" value="DUF2118"/>
</dbReference>
<dbReference type="KEGG" id="mvo:Mvol_1385"/>
<accession>D7DV81</accession>
<dbReference type="EMBL" id="CP002057">
    <property type="protein sequence ID" value="ADI37041.1"/>
    <property type="molecule type" value="Genomic_DNA"/>
</dbReference>
<protein>
    <recommendedName>
        <fullName evidence="3">DUF2118 domain-containing protein</fullName>
    </recommendedName>
</protein>
<dbReference type="STRING" id="456320.Mvol_1385"/>
<sequence>MVIMMKIPKLYVENNIFEDNEPCEKIAVSEKEIIFLDSDEVVDNYKNTHKILYKVRYDDIRSYIDNDVLKKDIFVKYPGNHTFTHIKAGTYITCVLADSKTTYPILDAGSVVLRDGILATLKSNKGVIRYLKSPVSGTVFFMNEIFEGNNSIYLFAIVENSEVL</sequence>
<dbReference type="InParanoid" id="D7DV81"/>
<dbReference type="Gene3D" id="2.40.128.400">
    <property type="match status" value="1"/>
</dbReference>
<proteinExistence type="predicted"/>
<dbReference type="FunCoup" id="D7DV81">
    <property type="interactions" value="1"/>
</dbReference>
<dbReference type="HOGENOM" id="CLU_1736436_0_0_2"/>
<reference evidence="1 2" key="1">
    <citation type="submission" date="2010-05" db="EMBL/GenBank/DDBJ databases">
        <title>Complete sequence of Methanococcus voltae A3.</title>
        <authorList>
            <consortium name="US DOE Joint Genome Institute"/>
            <person name="Lucas S."/>
            <person name="Copeland A."/>
            <person name="Lapidus A."/>
            <person name="Cheng J.-F."/>
            <person name="Bruce D."/>
            <person name="Goodwin L."/>
            <person name="Pitluck S."/>
            <person name="Lowry S."/>
            <person name="Clum A."/>
            <person name="Land M."/>
            <person name="Hauser L."/>
            <person name="Kyrpides N."/>
            <person name="Mikhailova N."/>
            <person name="Whitman W.B."/>
            <person name="Woyke T."/>
        </authorList>
    </citation>
    <scope>NUCLEOTIDE SEQUENCE [LARGE SCALE GENOMIC DNA]</scope>
    <source>
        <strain evidence="2">ATCC BAA-1334 / A3</strain>
    </source>
</reference>
<name>D7DV81_METV3</name>